<dbReference type="OrthoDB" id="3227343at2759"/>
<dbReference type="STRING" id="1314674.A0A0D7ATK1"/>
<evidence type="ECO:0000313" key="2">
    <source>
        <dbReference type="EMBL" id="KIY61552.1"/>
    </source>
</evidence>
<organism evidence="2 3">
    <name type="scientific">Cylindrobasidium torrendii FP15055 ss-10</name>
    <dbReference type="NCBI Taxonomy" id="1314674"/>
    <lineage>
        <taxon>Eukaryota</taxon>
        <taxon>Fungi</taxon>
        <taxon>Dikarya</taxon>
        <taxon>Basidiomycota</taxon>
        <taxon>Agaricomycotina</taxon>
        <taxon>Agaricomycetes</taxon>
        <taxon>Agaricomycetidae</taxon>
        <taxon>Agaricales</taxon>
        <taxon>Marasmiineae</taxon>
        <taxon>Physalacriaceae</taxon>
        <taxon>Cylindrobasidium</taxon>
    </lineage>
</organism>
<dbReference type="AlphaFoldDB" id="A0A0D7ATK1"/>
<proteinExistence type="predicted"/>
<feature type="non-terminal residue" evidence="2">
    <location>
        <position position="111"/>
    </location>
</feature>
<gene>
    <name evidence="2" type="ORF">CYLTODRAFT_362726</name>
</gene>
<feature type="compositionally biased region" description="Basic and acidic residues" evidence="1">
    <location>
        <begin position="86"/>
        <end position="104"/>
    </location>
</feature>
<keyword evidence="3" id="KW-1185">Reference proteome</keyword>
<evidence type="ECO:0000256" key="1">
    <source>
        <dbReference type="SAM" id="MobiDB-lite"/>
    </source>
</evidence>
<dbReference type="Proteomes" id="UP000054007">
    <property type="component" value="Unassembled WGS sequence"/>
</dbReference>
<protein>
    <submittedName>
        <fullName evidence="2">Uncharacterized protein</fullName>
    </submittedName>
</protein>
<dbReference type="EMBL" id="KN880918">
    <property type="protein sequence ID" value="KIY61552.1"/>
    <property type="molecule type" value="Genomic_DNA"/>
</dbReference>
<dbReference type="Gene3D" id="3.30.420.10">
    <property type="entry name" value="Ribonuclease H-like superfamily/Ribonuclease H"/>
    <property type="match status" value="1"/>
</dbReference>
<dbReference type="InterPro" id="IPR036397">
    <property type="entry name" value="RNaseH_sf"/>
</dbReference>
<accession>A0A0D7ATK1</accession>
<sequence>MLRQCIGPNHKDWVSKLPAIEFAINLARSETTGYSPFFLNSGRMPRTMIWNNASSDEFPGVRVFAQGIKNAVMQAHDNILNARVKQTRDANRHRRDVPFKEGDKVYLSTKN</sequence>
<dbReference type="GO" id="GO:0003676">
    <property type="term" value="F:nucleic acid binding"/>
    <property type="evidence" value="ECO:0007669"/>
    <property type="project" value="InterPro"/>
</dbReference>
<name>A0A0D7ATK1_9AGAR</name>
<evidence type="ECO:0000313" key="3">
    <source>
        <dbReference type="Proteomes" id="UP000054007"/>
    </source>
</evidence>
<reference evidence="2 3" key="1">
    <citation type="journal article" date="2015" name="Fungal Genet. Biol.">
        <title>Evolution of novel wood decay mechanisms in Agaricales revealed by the genome sequences of Fistulina hepatica and Cylindrobasidium torrendii.</title>
        <authorList>
            <person name="Floudas D."/>
            <person name="Held B.W."/>
            <person name="Riley R."/>
            <person name="Nagy L.G."/>
            <person name="Koehler G."/>
            <person name="Ransdell A.S."/>
            <person name="Younus H."/>
            <person name="Chow J."/>
            <person name="Chiniquy J."/>
            <person name="Lipzen A."/>
            <person name="Tritt A."/>
            <person name="Sun H."/>
            <person name="Haridas S."/>
            <person name="LaButti K."/>
            <person name="Ohm R.A."/>
            <person name="Kues U."/>
            <person name="Blanchette R.A."/>
            <person name="Grigoriev I.V."/>
            <person name="Minto R.E."/>
            <person name="Hibbett D.S."/>
        </authorList>
    </citation>
    <scope>NUCLEOTIDE SEQUENCE [LARGE SCALE GENOMIC DNA]</scope>
    <source>
        <strain evidence="2 3">FP15055 ss-10</strain>
    </source>
</reference>
<feature type="region of interest" description="Disordered" evidence="1">
    <location>
        <begin position="86"/>
        <end position="111"/>
    </location>
</feature>